<dbReference type="GeneID" id="20828510"/>
<dbReference type="EMBL" id="GL891382">
    <property type="protein sequence ID" value="EGO53589.1"/>
    <property type="molecule type" value="Genomic_DNA"/>
</dbReference>
<dbReference type="Proteomes" id="UP000008065">
    <property type="component" value="Unassembled WGS sequence"/>
</dbReference>
<dbReference type="KEGG" id="nte:NEUTE1DRAFT56043"/>
<gene>
    <name evidence="1" type="ORF">NEUTE1DRAFT_56043</name>
</gene>
<evidence type="ECO:0000313" key="2">
    <source>
        <dbReference type="Proteomes" id="UP000008065"/>
    </source>
</evidence>
<dbReference type="RefSeq" id="XP_009857179.1">
    <property type="nucleotide sequence ID" value="XM_009858877.1"/>
</dbReference>
<organism evidence="1 2">
    <name type="scientific">Neurospora tetrasperma (strain FGSC 2508 / ATCC MYA-4615 / P0657)</name>
    <dbReference type="NCBI Taxonomy" id="510951"/>
    <lineage>
        <taxon>Eukaryota</taxon>
        <taxon>Fungi</taxon>
        <taxon>Dikarya</taxon>
        <taxon>Ascomycota</taxon>
        <taxon>Pezizomycotina</taxon>
        <taxon>Sordariomycetes</taxon>
        <taxon>Sordariomycetidae</taxon>
        <taxon>Sordariales</taxon>
        <taxon>Sordariaceae</taxon>
        <taxon>Neurospora</taxon>
    </lineage>
</organism>
<evidence type="ECO:0000313" key="1">
    <source>
        <dbReference type="EMBL" id="EGO53589.1"/>
    </source>
</evidence>
<reference evidence="2" key="1">
    <citation type="journal article" date="2011" name="Genetics">
        <title>Massive changes in genome architecture accompany the transition to self-fertility in the filamentous fungus Neurospora tetrasperma.</title>
        <authorList>
            <person name="Ellison C.E."/>
            <person name="Stajich J.E."/>
            <person name="Jacobson D.J."/>
            <person name="Natvig D.O."/>
            <person name="Lapidus A."/>
            <person name="Foster B."/>
            <person name="Aerts A."/>
            <person name="Riley R."/>
            <person name="Lindquist E.A."/>
            <person name="Grigoriev I.V."/>
            <person name="Taylor J.W."/>
        </authorList>
    </citation>
    <scope>NUCLEOTIDE SEQUENCE [LARGE SCALE GENOMIC DNA]</scope>
    <source>
        <strain evidence="2">FGSC 2508 / P0657</strain>
    </source>
</reference>
<dbReference type="AlphaFoldDB" id="F8N508"/>
<proteinExistence type="predicted"/>
<accession>F8N508</accession>
<sequence>MAPKFQRALSNGANKKRNLFKNAYSRFIVLASAVALSGMVSKRKVSASLSKFDCQEAVEDEEARLSLIHAIELSKAVRRGKEEGRSGGHEYP</sequence>
<name>F8N508_NEUT8</name>
<dbReference type="HOGENOM" id="CLU_2413801_0_0_1"/>
<keyword evidence="2" id="KW-1185">Reference proteome</keyword>
<protein>
    <submittedName>
        <fullName evidence="1">Uncharacterized protein</fullName>
    </submittedName>
</protein>
<dbReference type="VEuPathDB" id="FungiDB:NEUTE1DRAFT_56043"/>